<dbReference type="AlphaFoldDB" id="A0A9P5PWK1"/>
<organism evidence="1 2">
    <name type="scientific">Rhodocollybia butyracea</name>
    <dbReference type="NCBI Taxonomy" id="206335"/>
    <lineage>
        <taxon>Eukaryota</taxon>
        <taxon>Fungi</taxon>
        <taxon>Dikarya</taxon>
        <taxon>Basidiomycota</taxon>
        <taxon>Agaricomycotina</taxon>
        <taxon>Agaricomycetes</taxon>
        <taxon>Agaricomycetidae</taxon>
        <taxon>Agaricales</taxon>
        <taxon>Marasmiineae</taxon>
        <taxon>Omphalotaceae</taxon>
        <taxon>Rhodocollybia</taxon>
    </lineage>
</organism>
<comment type="caution">
    <text evidence="1">The sequence shown here is derived from an EMBL/GenBank/DDBJ whole genome shotgun (WGS) entry which is preliminary data.</text>
</comment>
<evidence type="ECO:0000313" key="2">
    <source>
        <dbReference type="Proteomes" id="UP000772434"/>
    </source>
</evidence>
<protein>
    <submittedName>
        <fullName evidence="1">Uncharacterized protein</fullName>
    </submittedName>
</protein>
<dbReference type="EMBL" id="JADNRY010000051">
    <property type="protein sequence ID" value="KAF9069385.1"/>
    <property type="molecule type" value="Genomic_DNA"/>
</dbReference>
<dbReference type="OrthoDB" id="3269417at2759"/>
<proteinExistence type="predicted"/>
<keyword evidence="2" id="KW-1185">Reference proteome</keyword>
<feature type="non-terminal residue" evidence="1">
    <location>
        <position position="109"/>
    </location>
</feature>
<accession>A0A9P5PWK1</accession>
<sequence>MHMDSTVDIFRTLTSILGESLRYFADITCTAFDTKELPSEQDARIHCSQICHSQAGERKGKVQKAKVLNSEGVLKCTYNLHTSKLHTLGYYPEDIVYYGTGDSHSTRIV</sequence>
<reference evidence="1" key="1">
    <citation type="submission" date="2020-11" db="EMBL/GenBank/DDBJ databases">
        <authorList>
            <consortium name="DOE Joint Genome Institute"/>
            <person name="Ahrendt S."/>
            <person name="Riley R."/>
            <person name="Andreopoulos W."/>
            <person name="Labutti K."/>
            <person name="Pangilinan J."/>
            <person name="Ruiz-Duenas F.J."/>
            <person name="Barrasa J.M."/>
            <person name="Sanchez-Garcia M."/>
            <person name="Camarero S."/>
            <person name="Miyauchi S."/>
            <person name="Serrano A."/>
            <person name="Linde D."/>
            <person name="Babiker R."/>
            <person name="Drula E."/>
            <person name="Ayuso-Fernandez I."/>
            <person name="Pacheco R."/>
            <person name="Padilla G."/>
            <person name="Ferreira P."/>
            <person name="Barriuso J."/>
            <person name="Kellner H."/>
            <person name="Castanera R."/>
            <person name="Alfaro M."/>
            <person name="Ramirez L."/>
            <person name="Pisabarro A.G."/>
            <person name="Kuo A."/>
            <person name="Tritt A."/>
            <person name="Lipzen A."/>
            <person name="He G."/>
            <person name="Yan M."/>
            <person name="Ng V."/>
            <person name="Cullen D."/>
            <person name="Martin F."/>
            <person name="Rosso M.-N."/>
            <person name="Henrissat B."/>
            <person name="Hibbett D."/>
            <person name="Martinez A.T."/>
            <person name="Grigoriev I.V."/>
        </authorList>
    </citation>
    <scope>NUCLEOTIDE SEQUENCE</scope>
    <source>
        <strain evidence="1">AH 40177</strain>
    </source>
</reference>
<dbReference type="Proteomes" id="UP000772434">
    <property type="component" value="Unassembled WGS sequence"/>
</dbReference>
<evidence type="ECO:0000313" key="1">
    <source>
        <dbReference type="EMBL" id="KAF9069385.1"/>
    </source>
</evidence>
<gene>
    <name evidence="1" type="ORF">BDP27DRAFT_1153411</name>
</gene>
<name>A0A9P5PWK1_9AGAR</name>